<reference evidence="3 4" key="1">
    <citation type="submission" date="2012-08" db="EMBL/GenBank/DDBJ databases">
        <title>Oryza genome evolution.</title>
        <authorList>
            <person name="Wing R.A."/>
        </authorList>
    </citation>
    <scope>NUCLEOTIDE SEQUENCE</scope>
</reference>
<evidence type="ECO:0000313" key="4">
    <source>
        <dbReference type="Proteomes" id="UP000032180"/>
    </source>
</evidence>
<dbReference type="EnsemblPlants" id="LPERR02G01420.2">
    <property type="protein sequence ID" value="LPERR02G01420.2"/>
    <property type="gene ID" value="LPERR02G01420"/>
</dbReference>
<sequence length="331" mass="37419">MVVSFVTRALILILGYAYPAYDCYKTVELNRPEVAQLRFWCQYWILLAVLTVFERVGDNFVSWCLQFGRKTFMLADDDFFFPYRLPMYSEAKLAFIVYLWYPKTQRFQGTSYVYESFFKPYIGKHEAEIDRNLLELRTRAGDMAVHYFQKIADYSQTRFYEILQYIASQSETQRSRSQYTDNDKGSTPIIAVDWCMIEFEAQQNQQRPPPPRTRQVNPGPPPVPSPSAPPLPPQPAQPPPPRTQVQADKAPIPVPPPGAATESPAEPQPPQPGPESVTTATNAGETQAAIPPAVSSANHSAAPVIPDEETLIQEAIRMTRSRLRRRMGGAA</sequence>
<accession>A0A0D9VBH8</accession>
<dbReference type="eggNOG" id="KOG1726">
    <property type="taxonomic scope" value="Eukaryota"/>
</dbReference>
<name>A0A0D9VBH8_9ORYZ</name>
<feature type="region of interest" description="Disordered" evidence="2">
    <location>
        <begin position="202"/>
        <end position="309"/>
    </location>
</feature>
<dbReference type="Gramene" id="LPERR02G01420.2">
    <property type="protein sequence ID" value="LPERR02G01420.2"/>
    <property type="gene ID" value="LPERR02G01420"/>
</dbReference>
<dbReference type="AlphaFoldDB" id="A0A0D9VBH8"/>
<dbReference type="Proteomes" id="UP000032180">
    <property type="component" value="Chromosome 2"/>
</dbReference>
<organism evidence="3 4">
    <name type="scientific">Leersia perrieri</name>
    <dbReference type="NCBI Taxonomy" id="77586"/>
    <lineage>
        <taxon>Eukaryota</taxon>
        <taxon>Viridiplantae</taxon>
        <taxon>Streptophyta</taxon>
        <taxon>Embryophyta</taxon>
        <taxon>Tracheophyta</taxon>
        <taxon>Spermatophyta</taxon>
        <taxon>Magnoliopsida</taxon>
        <taxon>Liliopsida</taxon>
        <taxon>Poales</taxon>
        <taxon>Poaceae</taxon>
        <taxon>BOP clade</taxon>
        <taxon>Oryzoideae</taxon>
        <taxon>Oryzeae</taxon>
        <taxon>Oryzinae</taxon>
        <taxon>Leersia</taxon>
    </lineage>
</organism>
<evidence type="ECO:0000256" key="1">
    <source>
        <dbReference type="RuleBase" id="RU362006"/>
    </source>
</evidence>
<dbReference type="Pfam" id="PF03134">
    <property type="entry name" value="TB2_DP1_HVA22"/>
    <property type="match status" value="2"/>
</dbReference>
<dbReference type="HOGENOM" id="CLU_028431_5_0_1"/>
<comment type="similarity">
    <text evidence="1">Belongs to the DP1 family.</text>
</comment>
<evidence type="ECO:0000256" key="2">
    <source>
        <dbReference type="SAM" id="MobiDB-lite"/>
    </source>
</evidence>
<dbReference type="InterPro" id="IPR004345">
    <property type="entry name" value="TB2_DP1_HVA22"/>
</dbReference>
<dbReference type="Gramene" id="LPERR02G01420.1">
    <property type="protein sequence ID" value="LPERR02G01420.1"/>
    <property type="gene ID" value="LPERR02G01420"/>
</dbReference>
<dbReference type="GO" id="GO:0016020">
    <property type="term" value="C:membrane"/>
    <property type="evidence" value="ECO:0007669"/>
    <property type="project" value="UniProtKB-SubCell"/>
</dbReference>
<evidence type="ECO:0000313" key="3">
    <source>
        <dbReference type="EnsemblPlants" id="LPERR02G01420.2"/>
    </source>
</evidence>
<comment type="subcellular location">
    <subcellularLocation>
        <location evidence="1">Membrane</location>
        <topology evidence="1">Multi-pass membrane protein</topology>
    </subcellularLocation>
</comment>
<reference evidence="3 4" key="2">
    <citation type="submission" date="2013-12" db="EMBL/GenBank/DDBJ databases">
        <authorList>
            <person name="Yu Y."/>
            <person name="Lee S."/>
            <person name="de Baynast K."/>
            <person name="Wissotski M."/>
            <person name="Liu L."/>
            <person name="Talag J."/>
            <person name="Goicoechea J."/>
            <person name="Angelova A."/>
            <person name="Jetty R."/>
            <person name="Kudrna D."/>
            <person name="Golser W."/>
            <person name="Rivera L."/>
            <person name="Zhang J."/>
            <person name="Wing R."/>
        </authorList>
    </citation>
    <scope>NUCLEOTIDE SEQUENCE</scope>
</reference>
<protein>
    <recommendedName>
        <fullName evidence="1">HVA22-like protein</fullName>
    </recommendedName>
</protein>
<feature type="compositionally biased region" description="Pro residues" evidence="2">
    <location>
        <begin position="207"/>
        <end position="242"/>
    </location>
</feature>
<proteinExistence type="inferred from homology"/>
<keyword evidence="4" id="KW-1185">Reference proteome</keyword>
<dbReference type="EnsemblPlants" id="LPERR02G01420.1">
    <property type="protein sequence ID" value="LPERR02G01420.1"/>
    <property type="gene ID" value="LPERR02G01420"/>
</dbReference>
<reference evidence="3" key="3">
    <citation type="submission" date="2015-04" db="UniProtKB">
        <authorList>
            <consortium name="EnsemblPlants"/>
        </authorList>
    </citation>
    <scope>IDENTIFICATION</scope>
</reference>
<dbReference type="PANTHER" id="PTHR12300:SF117">
    <property type="entry name" value="LP05237P-RELATED"/>
    <property type="match status" value="1"/>
</dbReference>
<dbReference type="PANTHER" id="PTHR12300">
    <property type="entry name" value="HVA22-LIKE PROTEINS"/>
    <property type="match status" value="1"/>
</dbReference>